<dbReference type="Gene3D" id="4.10.240.10">
    <property type="entry name" value="Zn(2)-C6 fungal-type DNA-binding domain"/>
    <property type="match status" value="1"/>
</dbReference>
<dbReference type="InterPro" id="IPR053187">
    <property type="entry name" value="Notoamide_regulator"/>
</dbReference>
<dbReference type="STRING" id="268505.A0A2A9PIR6"/>
<gene>
    <name evidence="5" type="ORF">XA68_18551</name>
</gene>
<dbReference type="CDD" id="cd00067">
    <property type="entry name" value="GAL4"/>
    <property type="match status" value="1"/>
</dbReference>
<evidence type="ECO:0000259" key="4">
    <source>
        <dbReference type="PROSITE" id="PS50048"/>
    </source>
</evidence>
<evidence type="ECO:0000256" key="2">
    <source>
        <dbReference type="ARBA" id="ARBA00023242"/>
    </source>
</evidence>
<name>A0A2A9PIR6_OPHUN</name>
<feature type="region of interest" description="Disordered" evidence="3">
    <location>
        <begin position="1"/>
        <end position="32"/>
    </location>
</feature>
<dbReference type="Proteomes" id="UP000037136">
    <property type="component" value="Unassembled WGS sequence"/>
</dbReference>
<dbReference type="Pfam" id="PF00172">
    <property type="entry name" value="Zn_clus"/>
    <property type="match status" value="1"/>
</dbReference>
<dbReference type="PANTHER" id="PTHR47256">
    <property type="entry name" value="ZN(II)2CYS6 TRANSCRIPTION FACTOR (EUROFUNG)-RELATED"/>
    <property type="match status" value="1"/>
</dbReference>
<dbReference type="PROSITE" id="PS50048">
    <property type="entry name" value="ZN2_CY6_FUNGAL_2"/>
    <property type="match status" value="1"/>
</dbReference>
<evidence type="ECO:0000313" key="6">
    <source>
        <dbReference type="Proteomes" id="UP000037136"/>
    </source>
</evidence>
<organism evidence="5 6">
    <name type="scientific">Ophiocordyceps unilateralis</name>
    <name type="common">Zombie-ant fungus</name>
    <name type="synonym">Torrubia unilateralis</name>
    <dbReference type="NCBI Taxonomy" id="268505"/>
    <lineage>
        <taxon>Eukaryota</taxon>
        <taxon>Fungi</taxon>
        <taxon>Dikarya</taxon>
        <taxon>Ascomycota</taxon>
        <taxon>Pezizomycotina</taxon>
        <taxon>Sordariomycetes</taxon>
        <taxon>Hypocreomycetidae</taxon>
        <taxon>Hypocreales</taxon>
        <taxon>Ophiocordycipitaceae</taxon>
        <taxon>Ophiocordyceps</taxon>
    </lineage>
</organism>
<dbReference type="InterPro" id="IPR007219">
    <property type="entry name" value="XnlR_reg_dom"/>
</dbReference>
<dbReference type="SUPFAM" id="SSF57701">
    <property type="entry name" value="Zn2/Cys6 DNA-binding domain"/>
    <property type="match status" value="1"/>
</dbReference>
<dbReference type="PROSITE" id="PS00463">
    <property type="entry name" value="ZN2_CY6_FUNGAL_1"/>
    <property type="match status" value="1"/>
</dbReference>
<evidence type="ECO:0000313" key="5">
    <source>
        <dbReference type="EMBL" id="PFH60931.1"/>
    </source>
</evidence>
<dbReference type="PANTHER" id="PTHR47256:SF3">
    <property type="entry name" value="ZN(II)2CYS6 TRANSCRIPTION FACTOR (EUROFUNG)"/>
    <property type="match status" value="1"/>
</dbReference>
<reference evidence="5 6" key="1">
    <citation type="journal article" date="2015" name="BMC Genomics">
        <title>Gene expression during zombie ant biting behavior reflects the complexity underlying fungal parasitic behavioral manipulation.</title>
        <authorList>
            <person name="de Bekker C."/>
            <person name="Ohm R.A."/>
            <person name="Loreto R.G."/>
            <person name="Sebastian A."/>
            <person name="Albert I."/>
            <person name="Merrow M."/>
            <person name="Brachmann A."/>
            <person name="Hughes D.P."/>
        </authorList>
    </citation>
    <scope>NUCLEOTIDE SEQUENCE [LARGE SCALE GENOMIC DNA]</scope>
    <source>
        <strain evidence="5 6">SC16a</strain>
    </source>
</reference>
<dbReference type="InterPro" id="IPR036864">
    <property type="entry name" value="Zn2-C6_fun-type_DNA-bd_sf"/>
</dbReference>
<dbReference type="InterPro" id="IPR001138">
    <property type="entry name" value="Zn2Cys6_DnaBD"/>
</dbReference>
<reference evidence="5 6" key="2">
    <citation type="journal article" date="2017" name="Sci. Rep.">
        <title>Ant-infecting Ophiocordyceps genomes reveal a high diversity of potential behavioral manipulation genes and a possible major role for enterotoxins.</title>
        <authorList>
            <person name="de Bekker C."/>
            <person name="Ohm R.A."/>
            <person name="Evans H.C."/>
            <person name="Brachmann A."/>
            <person name="Hughes D.P."/>
        </authorList>
    </citation>
    <scope>NUCLEOTIDE SEQUENCE [LARGE SCALE GENOMIC DNA]</scope>
    <source>
        <strain evidence="5 6">SC16a</strain>
    </source>
</reference>
<keyword evidence="6" id="KW-1185">Reference proteome</keyword>
<dbReference type="GO" id="GO:0000981">
    <property type="term" value="F:DNA-binding transcription factor activity, RNA polymerase II-specific"/>
    <property type="evidence" value="ECO:0007669"/>
    <property type="project" value="InterPro"/>
</dbReference>
<dbReference type="SMART" id="SM00066">
    <property type="entry name" value="GAL4"/>
    <property type="match status" value="1"/>
</dbReference>
<dbReference type="EMBL" id="LAZP02000099">
    <property type="protein sequence ID" value="PFH60931.1"/>
    <property type="molecule type" value="Genomic_DNA"/>
</dbReference>
<dbReference type="GO" id="GO:0008270">
    <property type="term" value="F:zinc ion binding"/>
    <property type="evidence" value="ECO:0007669"/>
    <property type="project" value="InterPro"/>
</dbReference>
<dbReference type="GO" id="GO:0003677">
    <property type="term" value="F:DNA binding"/>
    <property type="evidence" value="ECO:0007669"/>
    <property type="project" value="InterPro"/>
</dbReference>
<comment type="caution">
    <text evidence="5">The sequence shown here is derived from an EMBL/GenBank/DDBJ whole genome shotgun (WGS) entry which is preliminary data.</text>
</comment>
<evidence type="ECO:0000256" key="3">
    <source>
        <dbReference type="SAM" id="MobiDB-lite"/>
    </source>
</evidence>
<feature type="domain" description="Zn(2)-C6 fungal-type" evidence="4">
    <location>
        <begin position="41"/>
        <end position="71"/>
    </location>
</feature>
<dbReference type="Pfam" id="PF04082">
    <property type="entry name" value="Fungal_trans"/>
    <property type="match status" value="1"/>
</dbReference>
<dbReference type="CDD" id="cd12148">
    <property type="entry name" value="fungal_TF_MHR"/>
    <property type="match status" value="1"/>
</dbReference>
<protein>
    <recommendedName>
        <fullName evidence="4">Zn(2)-C6 fungal-type domain-containing protein</fullName>
    </recommendedName>
</protein>
<feature type="compositionally biased region" description="Low complexity" evidence="3">
    <location>
        <begin position="19"/>
        <end position="29"/>
    </location>
</feature>
<dbReference type="AlphaFoldDB" id="A0A2A9PIR6"/>
<dbReference type="GO" id="GO:0006351">
    <property type="term" value="P:DNA-templated transcription"/>
    <property type="evidence" value="ECO:0007669"/>
    <property type="project" value="InterPro"/>
</dbReference>
<proteinExistence type="predicted"/>
<evidence type="ECO:0000256" key="1">
    <source>
        <dbReference type="ARBA" id="ARBA00022723"/>
    </source>
</evidence>
<sequence>MNHSGRGRPLLPAPPKPQSVSSNSTSSRIVSKRASTRGKVACDPCRARKIACDCTHPVCHKCRKNGAECIYRPFQCRTALKRLLHERDHEFSLFLAQLKSLDDDEALHLIRRLHAAADVPSALAMAQGTLFSIERPLIHTLPLAKSGSELELAALDPVMYPLLLPINHESPLLSVNQVAADQAAVQHDSRLHELRIGYWTAVPIKDSEAAQLLSLYLERDHACIPLFDAGLFLDDLVNHKSTYCSALLVSSLLFVACQAHTANRTENPGMTLAFFNEAKRLWEAQKTTVTALNLVASQILSLGCLLQGNDKLSRHMASFGRTMAEKLGLLNNSADSPAALVFQKQSPSNIRFMSQIAWGTFVWFTLLVINYRDEPISLPPILPIPGETIDANSPSLPPYTGHTFPQLCTLFLIRHEIALASFSPGQASPEPVAMAFAQAIYHKLLSWSESLPRLLLREDYNQNHVILLHTRFLCTVLDLFRPFCPHVAPEEYMTPLEYHPPAIYAASLKQLKHVLHSYCLLQLPSHYSPFIGFSMTHVIAGMLNESRNTDWRTYLTIFFHCWTHLYSAYPLYGEMAQASLSMLLRHGWLSGHEAHELLSNLRQNGQHQVDAVDMRPETSFVIDWNQAVTDTESARIATVARDFSHLTMFDELTINDDLMIEPIKDA</sequence>
<keyword evidence="1" id="KW-0479">Metal-binding</keyword>
<dbReference type="OrthoDB" id="10261408at2759"/>
<keyword evidence="2" id="KW-0539">Nucleus</keyword>
<accession>A0A2A9PIR6</accession>